<protein>
    <submittedName>
        <fullName evidence="2">DUF3784 domain-containing protein</fullName>
    </submittedName>
</protein>
<keyword evidence="1" id="KW-0472">Membrane</keyword>
<keyword evidence="3" id="KW-1185">Reference proteome</keyword>
<dbReference type="RefSeq" id="WP_186995826.1">
    <property type="nucleotide sequence ID" value="NZ_JACOQK010000001.1"/>
</dbReference>
<feature type="transmembrane region" description="Helical" evidence="1">
    <location>
        <begin position="6"/>
        <end position="24"/>
    </location>
</feature>
<feature type="transmembrane region" description="Helical" evidence="1">
    <location>
        <begin position="52"/>
        <end position="73"/>
    </location>
</feature>
<keyword evidence="1" id="KW-0812">Transmembrane</keyword>
<dbReference type="EMBL" id="JACOQK010000001">
    <property type="protein sequence ID" value="MBC5786514.1"/>
    <property type="molecule type" value="Genomic_DNA"/>
</dbReference>
<reference evidence="2 3" key="1">
    <citation type="submission" date="2020-08" db="EMBL/GenBank/DDBJ databases">
        <title>Genome public.</title>
        <authorList>
            <person name="Liu C."/>
            <person name="Sun Q."/>
        </authorList>
    </citation>
    <scope>NUCLEOTIDE SEQUENCE [LARGE SCALE GENOMIC DNA]</scope>
    <source>
        <strain evidence="2 3">NSJ-27</strain>
    </source>
</reference>
<feature type="transmembrane region" description="Helical" evidence="1">
    <location>
        <begin position="79"/>
        <end position="100"/>
    </location>
</feature>
<evidence type="ECO:0000313" key="3">
    <source>
        <dbReference type="Proteomes" id="UP000649151"/>
    </source>
</evidence>
<keyword evidence="1" id="KW-1133">Transmembrane helix</keyword>
<evidence type="ECO:0000256" key="1">
    <source>
        <dbReference type="SAM" id="Phobius"/>
    </source>
</evidence>
<accession>A0ABR7IMZ6</accession>
<evidence type="ECO:0000313" key="2">
    <source>
        <dbReference type="EMBL" id="MBC5786514.1"/>
    </source>
</evidence>
<comment type="caution">
    <text evidence="2">The sequence shown here is derived from an EMBL/GenBank/DDBJ whole genome shotgun (WGS) entry which is preliminary data.</text>
</comment>
<organism evidence="2 3">
    <name type="scientific">Clostridium facile</name>
    <dbReference type="NCBI Taxonomy" id="2763035"/>
    <lineage>
        <taxon>Bacteria</taxon>
        <taxon>Bacillati</taxon>
        <taxon>Bacillota</taxon>
        <taxon>Clostridia</taxon>
        <taxon>Eubacteriales</taxon>
        <taxon>Clostridiaceae</taxon>
        <taxon>Clostridium</taxon>
    </lineage>
</organism>
<name>A0ABR7IMZ6_9CLOT</name>
<dbReference type="Proteomes" id="UP000649151">
    <property type="component" value="Unassembled WGS sequence"/>
</dbReference>
<sequence length="110" mass="12487">MELQEIITEIILGLLLIFISYQVGCKGNISFIHSYHYGNLDPKDAKVYTKRIGTGGMFVGIGVFLIPILNLIFRPDIGYYIGVAMIVVGVVLILFFIIKYNSKLIRFKRK</sequence>
<proteinExistence type="predicted"/>
<gene>
    <name evidence="2" type="ORF">H8Z77_00520</name>
</gene>